<protein>
    <recommendedName>
        <fullName evidence="1">DUF6906 domain-containing protein</fullName>
    </recommendedName>
</protein>
<name>A0ABM9C3E0_9BACL</name>
<comment type="caution">
    <text evidence="2">The sequence shown here is derived from an EMBL/GenBank/DDBJ whole genome shotgun (WGS) entry which is preliminary data.</text>
</comment>
<dbReference type="RefSeq" id="WP_236286980.1">
    <property type="nucleotide sequence ID" value="NZ_CAKMMW010000005.1"/>
</dbReference>
<reference evidence="2" key="1">
    <citation type="submission" date="2022-01" db="EMBL/GenBank/DDBJ databases">
        <authorList>
            <person name="Criscuolo A."/>
        </authorList>
    </citation>
    <scope>NUCLEOTIDE SEQUENCE</scope>
    <source>
        <strain evidence="2">CIP111891</strain>
    </source>
</reference>
<keyword evidence="3" id="KW-1185">Reference proteome</keyword>
<evidence type="ECO:0000313" key="2">
    <source>
        <dbReference type="EMBL" id="CAH1202944.1"/>
    </source>
</evidence>
<proteinExistence type="predicted"/>
<gene>
    <name evidence="2" type="ORF">PAECIP111891_02156</name>
</gene>
<evidence type="ECO:0000259" key="1">
    <source>
        <dbReference type="Pfam" id="PF21847"/>
    </source>
</evidence>
<dbReference type="Pfam" id="PF21847">
    <property type="entry name" value="DUF6906"/>
    <property type="match status" value="1"/>
</dbReference>
<dbReference type="EMBL" id="CAKMMW010000005">
    <property type="protein sequence ID" value="CAH1202944.1"/>
    <property type="molecule type" value="Genomic_DNA"/>
</dbReference>
<organism evidence="2 3">
    <name type="scientific">Paenibacillus allorhizoplanae</name>
    <dbReference type="NCBI Taxonomy" id="2905648"/>
    <lineage>
        <taxon>Bacteria</taxon>
        <taxon>Bacillati</taxon>
        <taxon>Bacillota</taxon>
        <taxon>Bacilli</taxon>
        <taxon>Bacillales</taxon>
        <taxon>Paenibacillaceae</taxon>
        <taxon>Paenibacillus</taxon>
    </lineage>
</organism>
<dbReference type="InterPro" id="IPR054201">
    <property type="entry name" value="DUF6906"/>
</dbReference>
<accession>A0ABM9C3E0</accession>
<dbReference type="Proteomes" id="UP000838821">
    <property type="component" value="Unassembled WGS sequence"/>
</dbReference>
<sequence length="50" mass="5704">MKNGKKPTRQQQVAIIAANLDPKDWLIMKNLSSELHILHRVKKDSKVIPA</sequence>
<feature type="domain" description="DUF6906" evidence="1">
    <location>
        <begin position="1"/>
        <end position="49"/>
    </location>
</feature>
<evidence type="ECO:0000313" key="3">
    <source>
        <dbReference type="Proteomes" id="UP000838821"/>
    </source>
</evidence>